<evidence type="ECO:0000256" key="2">
    <source>
        <dbReference type="ARBA" id="ARBA00022490"/>
    </source>
</evidence>
<dbReference type="KEGG" id="beo:BEH_22890"/>
<evidence type="ECO:0000256" key="3">
    <source>
        <dbReference type="ARBA" id="ARBA00022553"/>
    </source>
</evidence>
<evidence type="ECO:0000256" key="4">
    <source>
        <dbReference type="ARBA" id="ARBA00023012"/>
    </source>
</evidence>
<dbReference type="InterPro" id="IPR024187">
    <property type="entry name" value="Sig_transdc_resp-reg_cit/mal"/>
</dbReference>
<evidence type="ECO:0000313" key="12">
    <source>
        <dbReference type="Proteomes" id="UP000036202"/>
    </source>
</evidence>
<dbReference type="InterPro" id="IPR051271">
    <property type="entry name" value="2C-system_Tx_regulators"/>
</dbReference>
<feature type="domain" description="Response regulatory" evidence="10">
    <location>
        <begin position="3"/>
        <end position="119"/>
    </location>
</feature>
<name>A0A0H4KM99_9BACI</name>
<dbReference type="PROSITE" id="PS50110">
    <property type="entry name" value="RESPONSE_REGULATORY"/>
    <property type="match status" value="1"/>
</dbReference>
<evidence type="ECO:0000313" key="11">
    <source>
        <dbReference type="EMBL" id="AKO94690.1"/>
    </source>
</evidence>
<keyword evidence="8" id="KW-0804">Transcription</keyword>
<keyword evidence="2" id="KW-0963">Cytoplasm</keyword>
<gene>
    <name evidence="11" type="ORF">BEH_22890</name>
</gene>
<keyword evidence="4" id="KW-0902">Two-component regulatory system</keyword>
<dbReference type="Pfam" id="PF20714">
    <property type="entry name" value="HTH_64"/>
    <property type="match status" value="1"/>
</dbReference>
<dbReference type="GO" id="GO:0003677">
    <property type="term" value="F:DNA binding"/>
    <property type="evidence" value="ECO:0007669"/>
    <property type="project" value="UniProtKB-KW"/>
</dbReference>
<dbReference type="InterPro" id="IPR011006">
    <property type="entry name" value="CheY-like_superfamily"/>
</dbReference>
<dbReference type="GO" id="GO:0005737">
    <property type="term" value="C:cytoplasm"/>
    <property type="evidence" value="ECO:0007669"/>
    <property type="project" value="UniProtKB-SubCell"/>
</dbReference>
<organism evidence="11 12">
    <name type="scientific">Priestia filamentosa</name>
    <dbReference type="NCBI Taxonomy" id="1402861"/>
    <lineage>
        <taxon>Bacteria</taxon>
        <taxon>Bacillati</taxon>
        <taxon>Bacillota</taxon>
        <taxon>Bacilli</taxon>
        <taxon>Bacillales</taxon>
        <taxon>Bacillaceae</taxon>
        <taxon>Priestia</taxon>
    </lineage>
</organism>
<comment type="subcellular location">
    <subcellularLocation>
        <location evidence="1">Cytoplasm</location>
    </subcellularLocation>
</comment>
<dbReference type="SMART" id="SM00448">
    <property type="entry name" value="REC"/>
    <property type="match status" value="1"/>
</dbReference>
<dbReference type="PANTHER" id="PTHR45526:SF6">
    <property type="entry name" value="TRANSCRIPTIONAL REGULATORY PROTEIN CITT"/>
    <property type="match status" value="1"/>
</dbReference>
<evidence type="ECO:0000256" key="5">
    <source>
        <dbReference type="ARBA" id="ARBA00023015"/>
    </source>
</evidence>
<evidence type="ECO:0000256" key="1">
    <source>
        <dbReference type="ARBA" id="ARBA00004496"/>
    </source>
</evidence>
<protein>
    <submittedName>
        <fullName evidence="11">Transcriptional regulator</fullName>
    </submittedName>
</protein>
<dbReference type="EMBL" id="CP011974">
    <property type="protein sequence ID" value="AKO94690.1"/>
    <property type="molecule type" value="Genomic_DNA"/>
</dbReference>
<keyword evidence="5" id="KW-0805">Transcription regulation</keyword>
<dbReference type="PATRIC" id="fig|135735.6.peg.4812"/>
<keyword evidence="12" id="KW-1185">Reference proteome</keyword>
<dbReference type="Gene3D" id="3.40.50.2300">
    <property type="match status" value="1"/>
</dbReference>
<reference evidence="11 12" key="1">
    <citation type="journal article" date="2015" name="PLoS ONE">
        <title>Genome Sequence of Bacillus endophyticus and Analysis of Its Companion Mechanism in the Ketogulonigenium vulgare-Bacillus Strain Consortium.</title>
        <authorList>
            <person name="Jia N."/>
            <person name="Du J."/>
            <person name="Ding M.Z."/>
            <person name="Gao F."/>
            <person name="Yuan Y.J."/>
        </authorList>
    </citation>
    <scope>NUCLEOTIDE SEQUENCE [LARGE SCALE GENOMIC DNA]</scope>
    <source>
        <strain evidence="11 12">Hbe603</strain>
    </source>
</reference>
<dbReference type="InterPro" id="IPR048714">
    <property type="entry name" value="DpiA-like_HTH"/>
</dbReference>
<dbReference type="GO" id="GO:0000156">
    <property type="term" value="F:phosphorelay response regulator activity"/>
    <property type="evidence" value="ECO:0007669"/>
    <property type="project" value="TreeGrafter"/>
</dbReference>
<dbReference type="RefSeq" id="WP_046218019.1">
    <property type="nucleotide sequence ID" value="NZ_CP011974.1"/>
</dbReference>
<evidence type="ECO:0000259" key="10">
    <source>
        <dbReference type="PROSITE" id="PS50110"/>
    </source>
</evidence>
<evidence type="ECO:0000256" key="8">
    <source>
        <dbReference type="ARBA" id="ARBA00023163"/>
    </source>
</evidence>
<dbReference type="SUPFAM" id="SSF52172">
    <property type="entry name" value="CheY-like"/>
    <property type="match status" value="1"/>
</dbReference>
<keyword evidence="6" id="KW-0238">DNA-binding</keyword>
<accession>A0A0H4KM99</accession>
<proteinExistence type="predicted"/>
<dbReference type="PANTHER" id="PTHR45526">
    <property type="entry name" value="TRANSCRIPTIONAL REGULATORY PROTEIN DPIA"/>
    <property type="match status" value="1"/>
</dbReference>
<evidence type="ECO:0000256" key="6">
    <source>
        <dbReference type="ARBA" id="ARBA00023125"/>
    </source>
</evidence>
<dbReference type="Pfam" id="PF00072">
    <property type="entry name" value="Response_reg"/>
    <property type="match status" value="1"/>
</dbReference>
<reference evidence="12" key="2">
    <citation type="submission" date="2015-06" db="EMBL/GenBank/DDBJ databases">
        <title>Genome Sequence of Bacillus endophyticus and Analysis of its Companion Mechanism in the Ketogulonigenium vulgare-Bacillus strain Consortium.</title>
        <authorList>
            <person name="Jia N."/>
            <person name="Du J."/>
            <person name="Ding M.-Z."/>
            <person name="Gao F."/>
            <person name="Yuan Y.-J."/>
        </authorList>
    </citation>
    <scope>NUCLEOTIDE SEQUENCE [LARGE SCALE GENOMIC DNA]</scope>
    <source>
        <strain evidence="12">Hbe603</strain>
    </source>
</reference>
<dbReference type="OrthoDB" id="9759232at2"/>
<dbReference type="GO" id="GO:0003700">
    <property type="term" value="F:DNA-binding transcription factor activity"/>
    <property type="evidence" value="ECO:0007669"/>
    <property type="project" value="InterPro"/>
</dbReference>
<evidence type="ECO:0000256" key="9">
    <source>
        <dbReference type="PROSITE-ProRule" id="PRU00169"/>
    </source>
</evidence>
<dbReference type="Proteomes" id="UP000036202">
    <property type="component" value="Chromosome"/>
</dbReference>
<feature type="modified residue" description="4-aspartylphosphate" evidence="9">
    <location>
        <position position="54"/>
    </location>
</feature>
<evidence type="ECO:0000256" key="7">
    <source>
        <dbReference type="ARBA" id="ARBA00023159"/>
    </source>
</evidence>
<sequence>MLRVAIAEDDFRIADIQEKFLLKIEETEVVGKAFNAEQTMELLRENEADLLLLDIYLPDQTGIDLLPKLKQEFKDLDVILITAAREKELLERALKIGVENYLIKPVSAEKFTEAIKKYKKRKEMLQSAEEIDQTFVELFFQGLHEASAPEKQLPSGIDPLTLEKITKVMNQFHKGASIEEVSEAMGASRTTARRYLEYLVSIQQLRAELEYGIVGRPERKYYLIVSEE</sequence>
<dbReference type="AlphaFoldDB" id="A0A0H4KM99"/>
<dbReference type="InterPro" id="IPR001789">
    <property type="entry name" value="Sig_transdc_resp-reg_receiver"/>
</dbReference>
<keyword evidence="7" id="KW-0010">Activator</keyword>
<dbReference type="PIRSF" id="PIRSF006171">
    <property type="entry name" value="RR_citrat_malat"/>
    <property type="match status" value="1"/>
</dbReference>
<keyword evidence="3 9" id="KW-0597">Phosphoprotein</keyword>